<dbReference type="OrthoDB" id="771136at2759"/>
<dbReference type="Pfam" id="PF00026">
    <property type="entry name" value="Asp"/>
    <property type="match status" value="1"/>
</dbReference>
<dbReference type="Proteomes" id="UP000591131">
    <property type="component" value="Unassembled WGS sequence"/>
</dbReference>
<evidence type="ECO:0000313" key="3">
    <source>
        <dbReference type="Proteomes" id="UP000591131"/>
    </source>
</evidence>
<dbReference type="InterPro" id="IPR021109">
    <property type="entry name" value="Peptidase_aspartic_dom_sf"/>
</dbReference>
<comment type="caution">
    <text evidence="2">The sequence shown here is derived from an EMBL/GenBank/DDBJ whole genome shotgun (WGS) entry which is preliminary data.</text>
</comment>
<accession>A0A7J6MNL6</accession>
<organism evidence="2 3">
    <name type="scientific">Perkinsus chesapeaki</name>
    <name type="common">Clam parasite</name>
    <name type="synonym">Perkinsus andrewsi</name>
    <dbReference type="NCBI Taxonomy" id="330153"/>
    <lineage>
        <taxon>Eukaryota</taxon>
        <taxon>Sar</taxon>
        <taxon>Alveolata</taxon>
        <taxon>Perkinsozoa</taxon>
        <taxon>Perkinsea</taxon>
        <taxon>Perkinsida</taxon>
        <taxon>Perkinsidae</taxon>
        <taxon>Perkinsus</taxon>
    </lineage>
</organism>
<dbReference type="InterPro" id="IPR033121">
    <property type="entry name" value="PEPTIDASE_A1"/>
</dbReference>
<feature type="non-terminal residue" evidence="2">
    <location>
        <position position="286"/>
    </location>
</feature>
<dbReference type="AlphaFoldDB" id="A0A7J6MNL6"/>
<reference evidence="2 3" key="1">
    <citation type="submission" date="2020-04" db="EMBL/GenBank/DDBJ databases">
        <title>Perkinsus chesapeaki whole genome sequence.</title>
        <authorList>
            <person name="Bogema D.R."/>
        </authorList>
    </citation>
    <scope>NUCLEOTIDE SEQUENCE [LARGE SCALE GENOMIC DNA]</scope>
    <source>
        <strain evidence="2">ATCC PRA-425</strain>
    </source>
</reference>
<dbReference type="Gene3D" id="2.40.70.10">
    <property type="entry name" value="Acid Proteases"/>
    <property type="match status" value="1"/>
</dbReference>
<protein>
    <recommendedName>
        <fullName evidence="1">Peptidase A1 domain-containing protein</fullName>
    </recommendedName>
</protein>
<dbReference type="EMBL" id="JAAPAO010000095">
    <property type="protein sequence ID" value="KAF4672947.1"/>
    <property type="molecule type" value="Genomic_DNA"/>
</dbReference>
<feature type="domain" description="Peptidase A1" evidence="1">
    <location>
        <begin position="1"/>
        <end position="283"/>
    </location>
</feature>
<gene>
    <name evidence="2" type="ORF">FOL47_011218</name>
</gene>
<proteinExistence type="predicted"/>
<evidence type="ECO:0000313" key="2">
    <source>
        <dbReference type="EMBL" id="KAF4672947.1"/>
    </source>
</evidence>
<keyword evidence="3" id="KW-1185">Reference proteome</keyword>
<sequence length="286" mass="32145">TERITEKKVLLTKVRIDDQDLDTVVDSASPWTFFVWKDWYEKKAHEGTIIKIGFADLSEVDVFVHSGNLNLPGMVTTEVSFGLISGALSRINVMYLSSTSCSANRYQRDPSAVVLSQSICFTEKRQPELSYIAVVVDDLVGVKSIGVGDPSQPRIEESFLMSIDTGANVHLLPEDVLEEVIEALGTRGEREIPIRRDGKKYVFNCDDRQYLPQMTFFLRGLEGEEIPIVMQANNYVREEEKGGKLTCFLTLDSSTSGSYTVGYPVINGHYVFFKWDEDKIGFGDLK</sequence>
<name>A0A7J6MNL6_PERCH</name>
<dbReference type="PROSITE" id="PS51767">
    <property type="entry name" value="PEPTIDASE_A1"/>
    <property type="match status" value="1"/>
</dbReference>
<evidence type="ECO:0000259" key="1">
    <source>
        <dbReference type="PROSITE" id="PS51767"/>
    </source>
</evidence>
<dbReference type="SUPFAM" id="SSF50630">
    <property type="entry name" value="Acid proteases"/>
    <property type="match status" value="1"/>
</dbReference>